<dbReference type="PROSITE" id="PS51668">
    <property type="entry name" value="TSAA_2"/>
    <property type="match status" value="1"/>
</dbReference>
<dbReference type="RefSeq" id="WP_017713229.1">
    <property type="nucleotide sequence ID" value="NZ_KB235939.1"/>
</dbReference>
<feature type="domain" description="TsaA-like" evidence="3">
    <location>
        <begin position="21"/>
        <end position="162"/>
    </location>
</feature>
<dbReference type="SUPFAM" id="SSF118196">
    <property type="entry name" value="YaeB-like"/>
    <property type="match status" value="1"/>
</dbReference>
<sequence>MPKLPPKDYIDSVEFPQALTLQPIGIIHSPYKERHGTPRQSHLRSAPASYTPAIAQVELFPQRVPPIALQDLNGFDRIWLITWLHLNHHWNPTVKLPRGNLKVTHGTLATRAPHRPNPIGLSATRLLGVEGLTLTVEGIDLLDQTPVLDLKPYVTYCDAFPQARCGYVDTMEDHQSHETDVFGEQRPPLDPPA</sequence>
<dbReference type="STRING" id="317619.GCA_000332315_02959"/>
<evidence type="ECO:0000313" key="4">
    <source>
        <dbReference type="EMBL" id="KKI98085.1"/>
    </source>
</evidence>
<keyword evidence="1" id="KW-0949">S-adenosyl-L-methionine</keyword>
<dbReference type="EMBL" id="AJTX02000010">
    <property type="protein sequence ID" value="KKI98085.1"/>
    <property type="molecule type" value="Genomic_DNA"/>
</dbReference>
<dbReference type="Pfam" id="PF01980">
    <property type="entry name" value="TrmO_N"/>
    <property type="match status" value="1"/>
</dbReference>
<dbReference type="PANTHER" id="PTHR12818:SF0">
    <property type="entry name" value="TRNA (ADENINE(37)-N6)-METHYLTRANSFERASE"/>
    <property type="match status" value="1"/>
</dbReference>
<protein>
    <submittedName>
        <fullName evidence="4">SAM-binding protein</fullName>
    </submittedName>
</protein>
<evidence type="ECO:0000256" key="2">
    <source>
        <dbReference type="ARBA" id="ARBA00033753"/>
    </source>
</evidence>
<reference evidence="4" key="1">
    <citation type="submission" date="2012-04" db="EMBL/GenBank/DDBJ databases">
        <authorList>
            <person name="Borisov I.G."/>
            <person name="Ivanikova N.V."/>
            <person name="Pinevich A.V."/>
        </authorList>
    </citation>
    <scope>NUCLEOTIDE SEQUENCE</scope>
    <source>
        <strain evidence="4">CALU 1027</strain>
    </source>
</reference>
<dbReference type="InterPro" id="IPR040372">
    <property type="entry name" value="YaeB-like"/>
</dbReference>
<dbReference type="AlphaFoldDB" id="A0A0M2PNA2"/>
<comment type="similarity">
    <text evidence="2">Belongs to the tRNA methyltransferase O family.</text>
</comment>
<dbReference type="OrthoDB" id="9804309at2"/>
<dbReference type="NCBIfam" id="TIGR00104">
    <property type="entry name" value="tRNA_TsaA"/>
    <property type="match status" value="1"/>
</dbReference>
<dbReference type="InterPro" id="IPR036413">
    <property type="entry name" value="YaeB-like_sf"/>
</dbReference>
<keyword evidence="5" id="KW-1185">Reference proteome</keyword>
<accession>A0A0M2PNA2</accession>
<organism evidence="4 5">
    <name type="scientific">Prochlorothrix hollandica PCC 9006 = CALU 1027</name>
    <dbReference type="NCBI Taxonomy" id="317619"/>
    <lineage>
        <taxon>Bacteria</taxon>
        <taxon>Bacillati</taxon>
        <taxon>Cyanobacteriota</taxon>
        <taxon>Cyanophyceae</taxon>
        <taxon>Prochlorotrichales</taxon>
        <taxon>Prochlorotrichaceae</taxon>
        <taxon>Prochlorothrix</taxon>
    </lineage>
</organism>
<dbReference type="Gene3D" id="2.40.30.70">
    <property type="entry name" value="YaeB-like"/>
    <property type="match status" value="1"/>
</dbReference>
<comment type="caution">
    <text evidence="4">The sequence shown here is derived from an EMBL/GenBank/DDBJ whole genome shotgun (WGS) entry which is preliminary data.</text>
</comment>
<gene>
    <name evidence="4" type="ORF">PROH_20380</name>
</gene>
<dbReference type="PANTHER" id="PTHR12818">
    <property type="entry name" value="TRNA (ADENINE(37)-N6)-METHYLTRANSFERASE"/>
    <property type="match status" value="1"/>
</dbReference>
<proteinExistence type="inferred from homology"/>
<dbReference type="InterPro" id="IPR023370">
    <property type="entry name" value="TrmO-like_N"/>
</dbReference>
<evidence type="ECO:0000313" key="5">
    <source>
        <dbReference type="Proteomes" id="UP000034681"/>
    </source>
</evidence>
<evidence type="ECO:0000256" key="1">
    <source>
        <dbReference type="ARBA" id="ARBA00022691"/>
    </source>
</evidence>
<name>A0A0M2PNA2_PROHO</name>
<dbReference type="InterPro" id="IPR036414">
    <property type="entry name" value="YaeB_N_sf"/>
</dbReference>
<dbReference type="eggNOG" id="COG1720">
    <property type="taxonomic scope" value="Bacteria"/>
</dbReference>
<dbReference type="CDD" id="cd09281">
    <property type="entry name" value="UPF0066"/>
    <property type="match status" value="1"/>
</dbReference>
<evidence type="ECO:0000259" key="3">
    <source>
        <dbReference type="PROSITE" id="PS51668"/>
    </source>
</evidence>
<dbReference type="Proteomes" id="UP000034681">
    <property type="component" value="Unassembled WGS sequence"/>
</dbReference>